<proteinExistence type="predicted"/>
<dbReference type="Proteomes" id="UP001178508">
    <property type="component" value="Chromosome 17"/>
</dbReference>
<feature type="compositionally biased region" description="Polar residues" evidence="1">
    <location>
        <begin position="51"/>
        <end position="64"/>
    </location>
</feature>
<keyword evidence="3" id="KW-1185">Reference proteome</keyword>
<organism evidence="2 3">
    <name type="scientific">Xyrichtys novacula</name>
    <name type="common">Pearly razorfish</name>
    <name type="synonym">Hemipteronotus novacula</name>
    <dbReference type="NCBI Taxonomy" id="13765"/>
    <lineage>
        <taxon>Eukaryota</taxon>
        <taxon>Metazoa</taxon>
        <taxon>Chordata</taxon>
        <taxon>Craniata</taxon>
        <taxon>Vertebrata</taxon>
        <taxon>Euteleostomi</taxon>
        <taxon>Actinopterygii</taxon>
        <taxon>Neopterygii</taxon>
        <taxon>Teleostei</taxon>
        <taxon>Neoteleostei</taxon>
        <taxon>Acanthomorphata</taxon>
        <taxon>Eupercaria</taxon>
        <taxon>Labriformes</taxon>
        <taxon>Labridae</taxon>
        <taxon>Xyrichtys</taxon>
    </lineage>
</organism>
<reference evidence="2" key="1">
    <citation type="submission" date="2023-08" db="EMBL/GenBank/DDBJ databases">
        <authorList>
            <person name="Alioto T."/>
            <person name="Alioto T."/>
            <person name="Gomez Garrido J."/>
        </authorList>
    </citation>
    <scope>NUCLEOTIDE SEQUENCE</scope>
</reference>
<gene>
    <name evidence="2" type="ORF">XNOV1_A031593</name>
</gene>
<evidence type="ECO:0000313" key="3">
    <source>
        <dbReference type="Proteomes" id="UP001178508"/>
    </source>
</evidence>
<dbReference type="AlphaFoldDB" id="A0AAV1GUK8"/>
<feature type="region of interest" description="Disordered" evidence="1">
    <location>
        <begin position="49"/>
        <end position="84"/>
    </location>
</feature>
<sequence>MSLMSAPQNKAHTVRSITDGIHISQLGVGDECKCSLLESCAETEMTEAFERSTSSPVRFNQGQLKPNYLQRGSSSSSSSSAVQSPSVLPLLALRRSSCSRVVDMLLCQSVMDVHSTNVRVRSPGIPVSQRPLGGWIPVT</sequence>
<name>A0AAV1GUK8_XYRNO</name>
<evidence type="ECO:0000313" key="2">
    <source>
        <dbReference type="EMBL" id="CAJ1077055.1"/>
    </source>
</evidence>
<protein>
    <submittedName>
        <fullName evidence="2">Uncharacterized protein</fullName>
    </submittedName>
</protein>
<accession>A0AAV1GUK8</accession>
<dbReference type="EMBL" id="OY660880">
    <property type="protein sequence ID" value="CAJ1077055.1"/>
    <property type="molecule type" value="Genomic_DNA"/>
</dbReference>
<evidence type="ECO:0000256" key="1">
    <source>
        <dbReference type="SAM" id="MobiDB-lite"/>
    </source>
</evidence>